<proteinExistence type="predicted"/>
<dbReference type="Proteomes" id="UP000007151">
    <property type="component" value="Unassembled WGS sequence"/>
</dbReference>
<feature type="domain" description="Galactosyltransferase N-terminal" evidence="1">
    <location>
        <begin position="13"/>
        <end position="51"/>
    </location>
</feature>
<evidence type="ECO:0000313" key="2">
    <source>
        <dbReference type="EMBL" id="OWR44010.1"/>
    </source>
</evidence>
<protein>
    <recommendedName>
        <fullName evidence="1">Galactosyltransferase N-terminal domain-containing protein</fullName>
    </recommendedName>
</protein>
<keyword evidence="3" id="KW-1185">Reference proteome</keyword>
<gene>
    <name evidence="2" type="ORF">KGM_204705</name>
</gene>
<dbReference type="Pfam" id="PF13733">
    <property type="entry name" value="Glyco_transf_7N"/>
    <property type="match status" value="1"/>
</dbReference>
<dbReference type="KEGG" id="dpl:KGM_204705"/>
<dbReference type="AlphaFoldDB" id="A0A212ER88"/>
<dbReference type="InterPro" id="IPR027995">
    <property type="entry name" value="Galactosyl_T_N"/>
</dbReference>
<evidence type="ECO:0000313" key="3">
    <source>
        <dbReference type="Proteomes" id="UP000007151"/>
    </source>
</evidence>
<reference evidence="2 3" key="1">
    <citation type="journal article" date="2011" name="Cell">
        <title>The monarch butterfly genome yields insights into long-distance migration.</title>
        <authorList>
            <person name="Zhan S."/>
            <person name="Merlin C."/>
            <person name="Boore J.L."/>
            <person name="Reppert S.M."/>
        </authorList>
    </citation>
    <scope>NUCLEOTIDE SEQUENCE [LARGE SCALE GENOMIC DNA]</scope>
    <source>
        <strain evidence="2">F-2</strain>
    </source>
</reference>
<dbReference type="InterPro" id="IPR029044">
    <property type="entry name" value="Nucleotide-diphossugar_trans"/>
</dbReference>
<comment type="caution">
    <text evidence="2">The sequence shown here is derived from an EMBL/GenBank/DDBJ whole genome shotgun (WGS) entry which is preliminary data.</text>
</comment>
<dbReference type="InParanoid" id="A0A212ER88"/>
<dbReference type="Gene3D" id="3.90.550.10">
    <property type="entry name" value="Spore Coat Polysaccharide Biosynthesis Protein SpsA, Chain A"/>
    <property type="match status" value="1"/>
</dbReference>
<accession>A0A212ER88</accession>
<sequence length="158" mass="18045">MDLAYGERKLFINKSVTEVSEVDYPMVQNGGYYTPENCRSRHKVAIIVPYRINIIEGYIKKSGAVKKTYKYLPNSKHVMNQIQDGKKSIVTSGGEIILIATNFYQQLYASQENTKPEKLAIVAQNNEEVPKFTKNKIECSIKSLRPEKAQHLMALQMK</sequence>
<name>A0A212ER88_DANPL</name>
<dbReference type="EMBL" id="AGBW02013075">
    <property type="protein sequence ID" value="OWR44010.1"/>
    <property type="molecule type" value="Genomic_DNA"/>
</dbReference>
<organism evidence="2 3">
    <name type="scientific">Danaus plexippus plexippus</name>
    <dbReference type="NCBI Taxonomy" id="278856"/>
    <lineage>
        <taxon>Eukaryota</taxon>
        <taxon>Metazoa</taxon>
        <taxon>Ecdysozoa</taxon>
        <taxon>Arthropoda</taxon>
        <taxon>Hexapoda</taxon>
        <taxon>Insecta</taxon>
        <taxon>Pterygota</taxon>
        <taxon>Neoptera</taxon>
        <taxon>Endopterygota</taxon>
        <taxon>Lepidoptera</taxon>
        <taxon>Glossata</taxon>
        <taxon>Ditrysia</taxon>
        <taxon>Papilionoidea</taxon>
        <taxon>Nymphalidae</taxon>
        <taxon>Danainae</taxon>
        <taxon>Danaini</taxon>
        <taxon>Danaina</taxon>
        <taxon>Danaus</taxon>
        <taxon>Danaus</taxon>
    </lineage>
</organism>
<evidence type="ECO:0000259" key="1">
    <source>
        <dbReference type="Pfam" id="PF13733"/>
    </source>
</evidence>